<evidence type="ECO:0000313" key="6">
    <source>
        <dbReference type="EMBL" id="GIJ18674.1"/>
    </source>
</evidence>
<accession>A0ABQ4IL92</accession>
<dbReference type="PANTHER" id="PTHR11986:SF79">
    <property type="entry name" value="ACETYLORNITHINE AMINOTRANSFERASE, MITOCHONDRIAL"/>
    <property type="match status" value="1"/>
</dbReference>
<dbReference type="InterPro" id="IPR050103">
    <property type="entry name" value="Class-III_PLP-dep_AT"/>
</dbReference>
<dbReference type="InterPro" id="IPR005814">
    <property type="entry name" value="Aminotrans_3"/>
</dbReference>
<reference evidence="6 7" key="1">
    <citation type="submission" date="2021-01" db="EMBL/GenBank/DDBJ databases">
        <title>Whole genome shotgun sequence of Verrucosispora gifhornensis NBRC 16317.</title>
        <authorList>
            <person name="Komaki H."/>
            <person name="Tamura T."/>
        </authorList>
    </citation>
    <scope>NUCLEOTIDE SEQUENCE [LARGE SCALE GENOMIC DNA]</scope>
    <source>
        <strain evidence="6 7">NBRC 16317</strain>
    </source>
</reference>
<dbReference type="Gene3D" id="3.40.640.10">
    <property type="entry name" value="Type I PLP-dependent aspartate aminotransferase-like (Major domain)"/>
    <property type="match status" value="2"/>
</dbReference>
<protein>
    <submittedName>
        <fullName evidence="6">Diaminobutyrate--pyruvate aminotransferase</fullName>
    </submittedName>
</protein>
<sequence>MSEVAAVTTELPELAEAHLGGLLDQLGLAVPYSRASGDTLYFVDDTGAEVAVDDFVGGYGSLIFGHHHPTLTRLLHDLLERQVPVHAQFSRHPYANDLAASLNRVLHREFGIAEPYRAIFANTGAEAAECALKHAEMERGQRVAALTAEIDTHLDDARAAAAAGAGLPGDAATARLGAFTGVDGLIAAVRQHNMAQLARGPVYLTLENSFHGKLAASVQLTHNPAYRLPFRTLAAPARFVPVDRPGAVAKAVEAERVTVFDLESGDGAVRLVERDLPVIAAFFAEPVQGEGGIRPLDAALAAEIRQAAEAGGFPVVVDEIQTGVGRTGTFFAGAQAGLLGDYVLLAKSIGGGLVKNAVLLVRDNRYQPEFELVHSSTFAKDALSCHIGLAVVDLLEADGGQAYRTVRERGDALRAALDGVAEANADVVAEVRGRGLMRGLEFRDQTDAPAGVVRDFARNGLFGYMVAGRLLRAHRIRVFPTASAPHTLRFQPSLAVTDEAIARLVTGLTDVCALIRANDPTLLTG</sequence>
<evidence type="ECO:0000256" key="4">
    <source>
        <dbReference type="ARBA" id="ARBA00022898"/>
    </source>
</evidence>
<dbReference type="InterPro" id="IPR015424">
    <property type="entry name" value="PyrdxlP-dep_Trfase"/>
</dbReference>
<dbReference type="GO" id="GO:0008483">
    <property type="term" value="F:transaminase activity"/>
    <property type="evidence" value="ECO:0007669"/>
    <property type="project" value="UniProtKB-KW"/>
</dbReference>
<dbReference type="Gene3D" id="3.90.1150.10">
    <property type="entry name" value="Aspartate Aminotransferase, domain 1"/>
    <property type="match status" value="2"/>
</dbReference>
<dbReference type="Proteomes" id="UP000647860">
    <property type="component" value="Unassembled WGS sequence"/>
</dbReference>
<gene>
    <name evidence="6" type="ORF">Vgi01_53580</name>
</gene>
<proteinExistence type="inferred from homology"/>
<evidence type="ECO:0000256" key="5">
    <source>
        <dbReference type="RuleBase" id="RU003560"/>
    </source>
</evidence>
<keyword evidence="3" id="KW-0808">Transferase</keyword>
<evidence type="ECO:0000256" key="3">
    <source>
        <dbReference type="ARBA" id="ARBA00022679"/>
    </source>
</evidence>
<dbReference type="InterPro" id="IPR015422">
    <property type="entry name" value="PyrdxlP-dep_Trfase_small"/>
</dbReference>
<dbReference type="InterPro" id="IPR015421">
    <property type="entry name" value="PyrdxlP-dep_Trfase_major"/>
</dbReference>
<name>A0ABQ4IL92_9ACTN</name>
<comment type="similarity">
    <text evidence="5">Belongs to the class-III pyridoxal-phosphate-dependent aminotransferase family.</text>
</comment>
<keyword evidence="4 5" id="KW-0663">Pyridoxal phosphate</keyword>
<dbReference type="PANTHER" id="PTHR11986">
    <property type="entry name" value="AMINOTRANSFERASE CLASS III"/>
    <property type="match status" value="1"/>
</dbReference>
<organism evidence="6 7">
    <name type="scientific">Micromonospora gifhornensis</name>
    <dbReference type="NCBI Taxonomy" id="84594"/>
    <lineage>
        <taxon>Bacteria</taxon>
        <taxon>Bacillati</taxon>
        <taxon>Actinomycetota</taxon>
        <taxon>Actinomycetes</taxon>
        <taxon>Micromonosporales</taxon>
        <taxon>Micromonosporaceae</taxon>
        <taxon>Micromonospora</taxon>
    </lineage>
</organism>
<dbReference type="Pfam" id="PF00202">
    <property type="entry name" value="Aminotran_3"/>
    <property type="match status" value="1"/>
</dbReference>
<evidence type="ECO:0000256" key="1">
    <source>
        <dbReference type="ARBA" id="ARBA00001933"/>
    </source>
</evidence>
<keyword evidence="2 6" id="KW-0032">Aminotransferase</keyword>
<keyword evidence="7" id="KW-1185">Reference proteome</keyword>
<dbReference type="PIRSF" id="PIRSF000521">
    <property type="entry name" value="Transaminase_4ab_Lys_Orn"/>
    <property type="match status" value="1"/>
</dbReference>
<evidence type="ECO:0000313" key="7">
    <source>
        <dbReference type="Proteomes" id="UP000647860"/>
    </source>
</evidence>
<comment type="caution">
    <text evidence="6">The sequence shown here is derived from an EMBL/GenBank/DDBJ whole genome shotgun (WGS) entry which is preliminary data.</text>
</comment>
<dbReference type="SUPFAM" id="SSF53383">
    <property type="entry name" value="PLP-dependent transferases"/>
    <property type="match status" value="1"/>
</dbReference>
<dbReference type="EMBL" id="BOPA01000047">
    <property type="protein sequence ID" value="GIJ18674.1"/>
    <property type="molecule type" value="Genomic_DNA"/>
</dbReference>
<evidence type="ECO:0000256" key="2">
    <source>
        <dbReference type="ARBA" id="ARBA00022576"/>
    </source>
</evidence>
<comment type="cofactor">
    <cofactor evidence="1">
        <name>pyridoxal 5'-phosphate</name>
        <dbReference type="ChEBI" id="CHEBI:597326"/>
    </cofactor>
</comment>